<proteinExistence type="predicted"/>
<dbReference type="InterPro" id="IPR058923">
    <property type="entry name" value="RCC1-like_dom"/>
</dbReference>
<feature type="repeat" description="RCC1" evidence="2">
    <location>
        <begin position="431"/>
        <end position="482"/>
    </location>
</feature>
<feature type="repeat" description="RCC1" evidence="2">
    <location>
        <begin position="116"/>
        <end position="170"/>
    </location>
</feature>
<dbReference type="Proteomes" id="UP001497444">
    <property type="component" value="Chromosome 4"/>
</dbReference>
<gene>
    <name evidence="5" type="ORF">CSSPJE1EN1_LOCUS18048</name>
</gene>
<evidence type="ECO:0000313" key="5">
    <source>
        <dbReference type="EMBL" id="CAK9272570.1"/>
    </source>
</evidence>
<dbReference type="PROSITE" id="PS50012">
    <property type="entry name" value="RCC1_3"/>
    <property type="match status" value="7"/>
</dbReference>
<feature type="repeat" description="RCC1" evidence="2">
    <location>
        <begin position="224"/>
        <end position="316"/>
    </location>
</feature>
<evidence type="ECO:0000313" key="6">
    <source>
        <dbReference type="Proteomes" id="UP001497444"/>
    </source>
</evidence>
<protein>
    <recommendedName>
        <fullName evidence="4">RCC1-like domain-containing protein</fullName>
    </recommendedName>
</protein>
<dbReference type="InterPro" id="IPR051210">
    <property type="entry name" value="Ub_ligase/GEF_domain"/>
</dbReference>
<dbReference type="Gene3D" id="2.130.10.30">
    <property type="entry name" value="Regulator of chromosome condensation 1/beta-lactamase-inhibitor protein II"/>
    <property type="match status" value="2"/>
</dbReference>
<dbReference type="PRINTS" id="PR00633">
    <property type="entry name" value="RCCNDNSATION"/>
</dbReference>
<accession>A0ABP0X0C8</accession>
<feature type="compositionally biased region" description="Basic and acidic residues" evidence="3">
    <location>
        <begin position="49"/>
        <end position="59"/>
    </location>
</feature>
<sequence length="482" mass="51392">MRANLVKTLLPHYLSQWRPVCAHILQGGCSKEIGISAKEENGQLQSREANTRNEARKESLRKGVVMSWGDGSSGALGHTESFAGDAYEAMEVPSLGSDIVGLGAGHYHSMAVTEAGELWAWGRNSEGQLGVRDSDSRETWHQPERVKGLEHIKVKAAAGSGVVSMAIATDGSLWAWGKSKRGQLGLGPGITQALVPQRVEALAGHQVAQVSLGWGHALARTTDGLLYSWGYAANGRLGFWPEDYLSTGGDAVAHTIEQERDSTIIQDLADKQVQEQMESESRPVLAWKPCFVTAFASHYISDIVCGFDHSLALTAEGHLFSFGDNSLGQLGRETTNLSTQLNMLTADETLQPVHGLLRDKKIVHIGAGLGHSLALDSEGSVFSWGWNAGCQLGREGQPDVAVPGEIKELQGEGVVLIAGGRVHSLALTSKAELWVWGSGKNGKLGMGSSADEPLPIPVESLEGVNVLDATCGFDHTLVLAAK</sequence>
<feature type="repeat" description="RCC1" evidence="2">
    <location>
        <begin position="63"/>
        <end position="115"/>
    </location>
</feature>
<dbReference type="InterPro" id="IPR000408">
    <property type="entry name" value="Reg_chr_condens"/>
</dbReference>
<feature type="repeat" description="RCC1" evidence="2">
    <location>
        <begin position="317"/>
        <end position="378"/>
    </location>
</feature>
<evidence type="ECO:0000256" key="3">
    <source>
        <dbReference type="SAM" id="MobiDB-lite"/>
    </source>
</evidence>
<feature type="repeat" description="RCC1" evidence="2">
    <location>
        <begin position="171"/>
        <end position="223"/>
    </location>
</feature>
<dbReference type="PANTHER" id="PTHR22870:SF408">
    <property type="entry name" value="OS09G0560450 PROTEIN"/>
    <property type="match status" value="1"/>
</dbReference>
<dbReference type="InterPro" id="IPR009091">
    <property type="entry name" value="RCC1/BLIP-II"/>
</dbReference>
<feature type="region of interest" description="Disordered" evidence="3">
    <location>
        <begin position="40"/>
        <end position="59"/>
    </location>
</feature>
<name>A0ABP0X0C8_9BRYO</name>
<organism evidence="5 6">
    <name type="scientific">Sphagnum jensenii</name>
    <dbReference type="NCBI Taxonomy" id="128206"/>
    <lineage>
        <taxon>Eukaryota</taxon>
        <taxon>Viridiplantae</taxon>
        <taxon>Streptophyta</taxon>
        <taxon>Embryophyta</taxon>
        <taxon>Bryophyta</taxon>
        <taxon>Sphagnophytina</taxon>
        <taxon>Sphagnopsida</taxon>
        <taxon>Sphagnales</taxon>
        <taxon>Sphagnaceae</taxon>
        <taxon>Sphagnum</taxon>
    </lineage>
</organism>
<feature type="repeat" description="RCC1" evidence="2">
    <location>
        <begin position="379"/>
        <end position="430"/>
    </location>
</feature>
<dbReference type="PROSITE" id="PS00626">
    <property type="entry name" value="RCC1_2"/>
    <property type="match status" value="3"/>
</dbReference>
<dbReference type="Pfam" id="PF25390">
    <property type="entry name" value="WD40_RLD"/>
    <property type="match status" value="1"/>
</dbReference>
<reference evidence="5" key="1">
    <citation type="submission" date="2024-02" db="EMBL/GenBank/DDBJ databases">
        <authorList>
            <consortium name="ELIXIR-Norway"/>
            <consortium name="Elixir Norway"/>
        </authorList>
    </citation>
    <scope>NUCLEOTIDE SEQUENCE</scope>
</reference>
<evidence type="ECO:0000256" key="1">
    <source>
        <dbReference type="ARBA" id="ARBA00022737"/>
    </source>
</evidence>
<evidence type="ECO:0000259" key="4">
    <source>
        <dbReference type="Pfam" id="PF25390"/>
    </source>
</evidence>
<dbReference type="EMBL" id="OZ020099">
    <property type="protein sequence ID" value="CAK9272570.1"/>
    <property type="molecule type" value="Genomic_DNA"/>
</dbReference>
<dbReference type="SUPFAM" id="SSF50985">
    <property type="entry name" value="RCC1/BLIP-II"/>
    <property type="match status" value="1"/>
</dbReference>
<keyword evidence="1" id="KW-0677">Repeat</keyword>
<evidence type="ECO:0000256" key="2">
    <source>
        <dbReference type="PROSITE-ProRule" id="PRU00235"/>
    </source>
</evidence>
<dbReference type="PANTHER" id="PTHR22870">
    <property type="entry name" value="REGULATOR OF CHROMOSOME CONDENSATION"/>
    <property type="match status" value="1"/>
</dbReference>
<keyword evidence="6" id="KW-1185">Reference proteome</keyword>
<feature type="domain" description="RCC1-like" evidence="4">
    <location>
        <begin position="65"/>
        <end position="478"/>
    </location>
</feature>